<dbReference type="CTD" id="10316"/>
<evidence type="ECO:0000256" key="10">
    <source>
        <dbReference type="ARBA" id="ARBA00023180"/>
    </source>
</evidence>
<dbReference type="Proteomes" id="UP000515203">
    <property type="component" value="Unplaced"/>
</dbReference>
<proteinExistence type="inferred from homology"/>
<protein>
    <submittedName>
        <fullName evidence="16">Neuromedin-U receptor 1</fullName>
    </submittedName>
</protein>
<dbReference type="SUPFAM" id="SSF81321">
    <property type="entry name" value="Family A G protein-coupled receptor-like"/>
    <property type="match status" value="1"/>
</dbReference>
<sequence length="414" mass="45001">MLGESQCQPRAFPGCALSTPMLQDPDRACLSSGSFRAAGALTITPPFCPDCPVPLGDPAPTPCNGSEPTVDFDPEDLNLTNEALRLKYLGPRRTELFAPVCAAYLLIFVVGTAGNVMTCTVILRRRAMRTPTNLYLLSLATADLLLLLLGLPLELYELARSYPFPLGSGGCSFRTLLFETVCLASVLTVTSLSVERYVAVVRPLQARAGVTRARVRRVLALLWGLAVLCSVPNTSLHGLQQLQVPCRGTVPDTAVCTLVRSRVVYSLVVQGTALLFFCLPLGAISVLYLRVGLRLQHHGRLPDRGRTPVTKMLVVLVVVFAISWAPFHADRLLWSFVSQWTEDLLVTFQHVHVVSGVLFYLGSAANPVLYSLLSSRFQESFREALGLGSQSRHLRARGSAYILSRVTTGSSVCA</sequence>
<dbReference type="Pfam" id="PF00001">
    <property type="entry name" value="7tm_1"/>
    <property type="match status" value="1"/>
</dbReference>
<dbReference type="RefSeq" id="XP_004637449.1">
    <property type="nucleotide sequence ID" value="XM_004637392.1"/>
</dbReference>
<evidence type="ECO:0000256" key="2">
    <source>
        <dbReference type="ARBA" id="ARBA00004651"/>
    </source>
</evidence>
<evidence type="ECO:0000256" key="9">
    <source>
        <dbReference type="ARBA" id="ARBA00023170"/>
    </source>
</evidence>
<dbReference type="PRINTS" id="PR01566">
    <property type="entry name" value="NEUROMEDNU1R"/>
</dbReference>
<evidence type="ECO:0000256" key="5">
    <source>
        <dbReference type="ARBA" id="ARBA00022989"/>
    </source>
</evidence>
<evidence type="ECO:0000256" key="7">
    <source>
        <dbReference type="ARBA" id="ARBA00023136"/>
    </source>
</evidence>
<evidence type="ECO:0000256" key="8">
    <source>
        <dbReference type="ARBA" id="ARBA00023157"/>
    </source>
</evidence>
<dbReference type="InterPro" id="IPR005390">
    <property type="entry name" value="NeuromedU_rcpt"/>
</dbReference>
<keyword evidence="6 12" id="KW-0297">G-protein coupled receptor</keyword>
<dbReference type="Gene3D" id="1.20.1070.10">
    <property type="entry name" value="Rhodopsin 7-helix transmembrane proteins"/>
    <property type="match status" value="1"/>
</dbReference>
<keyword evidence="9 12" id="KW-0675">Receptor</keyword>
<dbReference type="InterPro" id="IPR000276">
    <property type="entry name" value="GPCR_Rhodpsn"/>
</dbReference>
<feature type="transmembrane region" description="Helical" evidence="13">
    <location>
        <begin position="134"/>
        <end position="153"/>
    </location>
</feature>
<dbReference type="InterPro" id="IPR017452">
    <property type="entry name" value="GPCR_Rhodpsn_7TM"/>
</dbReference>
<evidence type="ECO:0000256" key="13">
    <source>
        <dbReference type="SAM" id="Phobius"/>
    </source>
</evidence>
<dbReference type="PRINTS" id="PR01565">
    <property type="entry name" value="NEUROMEDINUR"/>
</dbReference>
<feature type="transmembrane region" description="Helical" evidence="13">
    <location>
        <begin position="347"/>
        <end position="373"/>
    </location>
</feature>
<comment type="function">
    <text evidence="1">Receptor for the neuromedin-U and neuromedin-S neuropeptides.</text>
</comment>
<comment type="similarity">
    <text evidence="12">Belongs to the G-protein coupled receptor 1 family.</text>
</comment>
<feature type="transmembrane region" description="Helical" evidence="13">
    <location>
        <begin position="309"/>
        <end position="327"/>
    </location>
</feature>
<dbReference type="PRINTS" id="PR00237">
    <property type="entry name" value="GPCRRHODOPSN"/>
</dbReference>
<dbReference type="OrthoDB" id="5962705at2759"/>
<evidence type="ECO:0000256" key="1">
    <source>
        <dbReference type="ARBA" id="ARBA00003593"/>
    </source>
</evidence>
<dbReference type="GO" id="GO:0001607">
    <property type="term" value="F:neuromedin U receptor activity"/>
    <property type="evidence" value="ECO:0007669"/>
    <property type="project" value="InterPro"/>
</dbReference>
<dbReference type="GeneID" id="101563681"/>
<evidence type="ECO:0000256" key="12">
    <source>
        <dbReference type="RuleBase" id="RU000688"/>
    </source>
</evidence>
<feature type="transmembrane region" description="Helical" evidence="13">
    <location>
        <begin position="96"/>
        <end position="122"/>
    </location>
</feature>
<evidence type="ECO:0000256" key="4">
    <source>
        <dbReference type="ARBA" id="ARBA00022692"/>
    </source>
</evidence>
<dbReference type="InterPro" id="IPR005391">
    <property type="entry name" value="NeuromedU_rcpt_1"/>
</dbReference>
<keyword evidence="4 12" id="KW-0812">Transmembrane</keyword>
<dbReference type="PROSITE" id="PS50262">
    <property type="entry name" value="G_PROTEIN_RECEP_F1_2"/>
    <property type="match status" value="1"/>
</dbReference>
<keyword evidence="15" id="KW-1185">Reference proteome</keyword>
<accession>A0A6P3FH46</accession>
<dbReference type="InParanoid" id="A0A6P3FH46"/>
<comment type="subcellular location">
    <subcellularLocation>
        <location evidence="2">Cell membrane</location>
        <topology evidence="2">Multi-pass membrane protein</topology>
    </subcellularLocation>
</comment>
<organism evidence="15 16">
    <name type="scientific">Octodon degus</name>
    <name type="common">Degu</name>
    <name type="synonym">Sciurus degus</name>
    <dbReference type="NCBI Taxonomy" id="10160"/>
    <lineage>
        <taxon>Eukaryota</taxon>
        <taxon>Metazoa</taxon>
        <taxon>Chordata</taxon>
        <taxon>Craniata</taxon>
        <taxon>Vertebrata</taxon>
        <taxon>Euteleostomi</taxon>
        <taxon>Mammalia</taxon>
        <taxon>Eutheria</taxon>
        <taxon>Euarchontoglires</taxon>
        <taxon>Glires</taxon>
        <taxon>Rodentia</taxon>
        <taxon>Hystricomorpha</taxon>
        <taxon>Octodontidae</taxon>
        <taxon>Octodon</taxon>
    </lineage>
</organism>
<feature type="transmembrane region" description="Helical" evidence="13">
    <location>
        <begin position="215"/>
        <end position="233"/>
    </location>
</feature>
<evidence type="ECO:0000313" key="15">
    <source>
        <dbReference type="Proteomes" id="UP000515203"/>
    </source>
</evidence>
<evidence type="ECO:0000259" key="14">
    <source>
        <dbReference type="PROSITE" id="PS50262"/>
    </source>
</evidence>
<evidence type="ECO:0000256" key="6">
    <source>
        <dbReference type="ARBA" id="ARBA00023040"/>
    </source>
</evidence>
<gene>
    <name evidence="16" type="primary">Nmur1</name>
</gene>
<dbReference type="AlphaFoldDB" id="A0A6P3FH46"/>
<keyword evidence="10" id="KW-0325">Glycoprotein</keyword>
<dbReference type="PANTHER" id="PTHR24243:SF109">
    <property type="entry name" value="NEUROMEDIN-U RECEPTOR 1"/>
    <property type="match status" value="1"/>
</dbReference>
<keyword evidence="5 13" id="KW-1133">Transmembrane helix</keyword>
<feature type="domain" description="G-protein coupled receptors family 1 profile" evidence="14">
    <location>
        <begin position="114"/>
        <end position="370"/>
    </location>
</feature>
<name>A0A6P3FH46_OCTDE</name>
<keyword evidence="7 13" id="KW-0472">Membrane</keyword>
<feature type="transmembrane region" description="Helical" evidence="13">
    <location>
        <begin position="267"/>
        <end position="289"/>
    </location>
</feature>
<evidence type="ECO:0000313" key="16">
    <source>
        <dbReference type="RefSeq" id="XP_004637449.1"/>
    </source>
</evidence>
<evidence type="ECO:0000256" key="11">
    <source>
        <dbReference type="ARBA" id="ARBA00023224"/>
    </source>
</evidence>
<evidence type="ECO:0000256" key="3">
    <source>
        <dbReference type="ARBA" id="ARBA00022475"/>
    </source>
</evidence>
<feature type="transmembrane region" description="Helical" evidence="13">
    <location>
        <begin position="173"/>
        <end position="194"/>
    </location>
</feature>
<dbReference type="PANTHER" id="PTHR24243">
    <property type="entry name" value="G-PROTEIN COUPLED RECEPTOR"/>
    <property type="match status" value="1"/>
</dbReference>
<dbReference type="FunCoup" id="A0A6P3FH46">
    <property type="interactions" value="991"/>
</dbReference>
<dbReference type="PROSITE" id="PS00237">
    <property type="entry name" value="G_PROTEIN_RECEP_F1_1"/>
    <property type="match status" value="1"/>
</dbReference>
<dbReference type="GO" id="GO:0005886">
    <property type="term" value="C:plasma membrane"/>
    <property type="evidence" value="ECO:0007669"/>
    <property type="project" value="UniProtKB-SubCell"/>
</dbReference>
<keyword evidence="3" id="KW-1003">Cell membrane</keyword>
<reference evidence="16" key="1">
    <citation type="submission" date="2025-08" db="UniProtKB">
        <authorList>
            <consortium name="RefSeq"/>
        </authorList>
    </citation>
    <scope>IDENTIFICATION</scope>
</reference>
<keyword evidence="11 12" id="KW-0807">Transducer</keyword>
<keyword evidence="8" id="KW-1015">Disulfide bond</keyword>